<feature type="region of interest" description="Disordered" evidence="1">
    <location>
        <begin position="58"/>
        <end position="78"/>
    </location>
</feature>
<dbReference type="AlphaFoldDB" id="A0A2G8TJS8"/>
<reference evidence="2 3" key="1">
    <citation type="submission" date="2017-10" db="EMBL/GenBank/DDBJ databases">
        <title>Massilia psychrophilum sp. nov., a novel purple-pigmented bacterium isolated from Tianshan glacier, Xinjiang Municipality, China.</title>
        <authorList>
            <person name="Wang H."/>
        </authorList>
    </citation>
    <scope>NUCLEOTIDE SEQUENCE [LARGE SCALE GENOMIC DNA]</scope>
    <source>
        <strain evidence="2 3">JCM 30074</strain>
    </source>
</reference>
<evidence type="ECO:0000313" key="3">
    <source>
        <dbReference type="Proteomes" id="UP000230390"/>
    </source>
</evidence>
<gene>
    <name evidence="2" type="ORF">CR105_04185</name>
</gene>
<evidence type="ECO:0000256" key="1">
    <source>
        <dbReference type="SAM" id="MobiDB-lite"/>
    </source>
</evidence>
<comment type="caution">
    <text evidence="2">The sequence shown here is derived from an EMBL/GenBank/DDBJ whole genome shotgun (WGS) entry which is preliminary data.</text>
</comment>
<dbReference type="Proteomes" id="UP000230390">
    <property type="component" value="Unassembled WGS sequence"/>
</dbReference>
<keyword evidence="3" id="KW-1185">Reference proteome</keyword>
<organism evidence="2 3">
    <name type="scientific">Massilia eurypsychrophila</name>
    <dbReference type="NCBI Taxonomy" id="1485217"/>
    <lineage>
        <taxon>Bacteria</taxon>
        <taxon>Pseudomonadati</taxon>
        <taxon>Pseudomonadota</taxon>
        <taxon>Betaproteobacteria</taxon>
        <taxon>Burkholderiales</taxon>
        <taxon>Oxalobacteraceae</taxon>
        <taxon>Telluria group</taxon>
        <taxon>Massilia</taxon>
    </lineage>
</organism>
<evidence type="ECO:0000313" key="2">
    <source>
        <dbReference type="EMBL" id="PIL46293.1"/>
    </source>
</evidence>
<protein>
    <submittedName>
        <fullName evidence="2">Uncharacterized protein</fullName>
    </submittedName>
</protein>
<proteinExistence type="predicted"/>
<name>A0A2G8TJS8_9BURK</name>
<feature type="compositionally biased region" description="Polar residues" evidence="1">
    <location>
        <begin position="59"/>
        <end position="70"/>
    </location>
</feature>
<accession>A0A2G8TJS8</accession>
<dbReference type="EMBL" id="PDOC01000002">
    <property type="protein sequence ID" value="PIL46293.1"/>
    <property type="molecule type" value="Genomic_DNA"/>
</dbReference>
<sequence>MRISGRRAAIGNGQSGWQTKIVPVLTFNRVEVYLACNLAVPAALVDKINAAMEAMVATAPSNASTRSTKNGRAAALAQ</sequence>
<dbReference type="OrthoDB" id="8594082at2"/>
<dbReference type="RefSeq" id="WP_099787183.1">
    <property type="nucleotide sequence ID" value="NZ_PDOC01000002.1"/>
</dbReference>